<sequence length="67" mass="7758">MSDKKKTIREFFTEKIEALERRHGGKEPTDLLAIIRFDDGGCHVIHPNDKIIRLGLMEDLKLVVKEL</sequence>
<accession>A0A0F8XPG9</accession>
<gene>
    <name evidence="1" type="ORF">LCGC14_2919170</name>
</gene>
<dbReference type="AlphaFoldDB" id="A0A0F8XPG9"/>
<proteinExistence type="predicted"/>
<reference evidence="1" key="1">
    <citation type="journal article" date="2015" name="Nature">
        <title>Complex archaea that bridge the gap between prokaryotes and eukaryotes.</title>
        <authorList>
            <person name="Spang A."/>
            <person name="Saw J.H."/>
            <person name="Jorgensen S.L."/>
            <person name="Zaremba-Niedzwiedzka K."/>
            <person name="Martijn J."/>
            <person name="Lind A.E."/>
            <person name="van Eijk R."/>
            <person name="Schleper C."/>
            <person name="Guy L."/>
            <person name="Ettema T.J."/>
        </authorList>
    </citation>
    <scope>NUCLEOTIDE SEQUENCE</scope>
</reference>
<organism evidence="1">
    <name type="scientific">marine sediment metagenome</name>
    <dbReference type="NCBI Taxonomy" id="412755"/>
    <lineage>
        <taxon>unclassified sequences</taxon>
        <taxon>metagenomes</taxon>
        <taxon>ecological metagenomes</taxon>
    </lineage>
</organism>
<dbReference type="EMBL" id="LAZR01057965">
    <property type="protein sequence ID" value="KKK70917.1"/>
    <property type="molecule type" value="Genomic_DNA"/>
</dbReference>
<evidence type="ECO:0000313" key="1">
    <source>
        <dbReference type="EMBL" id="KKK70917.1"/>
    </source>
</evidence>
<name>A0A0F8XPG9_9ZZZZ</name>
<comment type="caution">
    <text evidence="1">The sequence shown here is derived from an EMBL/GenBank/DDBJ whole genome shotgun (WGS) entry which is preliminary data.</text>
</comment>
<protein>
    <submittedName>
        <fullName evidence="1">Uncharacterized protein</fullName>
    </submittedName>
</protein>